<sequence length="199" mass="23241">MEIFMEEVRKHECLWNPTSPYYKDSEKREASWRAIIQTTKMENKGWKSGQAANNTRLWKFQKVMEFLVPYTQNRNTTGNYSQDNSQVSQESNHTQVSELDEDNFEVENENENSQSSNITAASSETTSQNTSTPITRKRVHSVQHEILNFVKIQQTDREKRKTERDLRNQVIDKMDDMDHFFLSICESTKKITQTGTASS</sequence>
<dbReference type="AlphaFoldDB" id="A0A8S3XSV4"/>
<accession>A0A8S3XSV4</accession>
<evidence type="ECO:0000256" key="1">
    <source>
        <dbReference type="SAM" id="MobiDB-lite"/>
    </source>
</evidence>
<name>A0A8S3XSV4_PARAO</name>
<dbReference type="EMBL" id="CAJQZP010001208">
    <property type="protein sequence ID" value="CAG5030438.1"/>
    <property type="molecule type" value="Genomic_DNA"/>
</dbReference>
<evidence type="ECO:0000259" key="2">
    <source>
        <dbReference type="PROSITE" id="PS51029"/>
    </source>
</evidence>
<dbReference type="InterPro" id="IPR039353">
    <property type="entry name" value="TF_Adf1"/>
</dbReference>
<dbReference type="GO" id="GO:0005667">
    <property type="term" value="C:transcription regulator complex"/>
    <property type="evidence" value="ECO:0007669"/>
    <property type="project" value="TreeGrafter"/>
</dbReference>
<keyword evidence="4" id="KW-1185">Reference proteome</keyword>
<dbReference type="PANTHER" id="PTHR12243:SF67">
    <property type="entry name" value="COREPRESSOR OF PANGOLIN, ISOFORM A-RELATED"/>
    <property type="match status" value="1"/>
</dbReference>
<proteinExistence type="predicted"/>
<organism evidence="3 4">
    <name type="scientific">Parnassius apollo</name>
    <name type="common">Apollo butterfly</name>
    <name type="synonym">Papilio apollo</name>
    <dbReference type="NCBI Taxonomy" id="110799"/>
    <lineage>
        <taxon>Eukaryota</taxon>
        <taxon>Metazoa</taxon>
        <taxon>Ecdysozoa</taxon>
        <taxon>Arthropoda</taxon>
        <taxon>Hexapoda</taxon>
        <taxon>Insecta</taxon>
        <taxon>Pterygota</taxon>
        <taxon>Neoptera</taxon>
        <taxon>Endopterygota</taxon>
        <taxon>Lepidoptera</taxon>
        <taxon>Glossata</taxon>
        <taxon>Ditrysia</taxon>
        <taxon>Papilionoidea</taxon>
        <taxon>Papilionidae</taxon>
        <taxon>Parnassiinae</taxon>
        <taxon>Parnassini</taxon>
        <taxon>Parnassius</taxon>
        <taxon>Parnassius</taxon>
    </lineage>
</organism>
<feature type="compositionally biased region" description="Polar residues" evidence="1">
    <location>
        <begin position="118"/>
        <end position="134"/>
    </location>
</feature>
<dbReference type="InterPro" id="IPR006578">
    <property type="entry name" value="MADF-dom"/>
</dbReference>
<dbReference type="GO" id="GO:0006357">
    <property type="term" value="P:regulation of transcription by RNA polymerase II"/>
    <property type="evidence" value="ECO:0007669"/>
    <property type="project" value="TreeGrafter"/>
</dbReference>
<feature type="domain" description="MADF" evidence="2">
    <location>
        <begin position="3"/>
        <end position="92"/>
    </location>
</feature>
<dbReference type="PROSITE" id="PS51029">
    <property type="entry name" value="MADF"/>
    <property type="match status" value="1"/>
</dbReference>
<evidence type="ECO:0000313" key="3">
    <source>
        <dbReference type="EMBL" id="CAG5030438.1"/>
    </source>
</evidence>
<dbReference type="PANTHER" id="PTHR12243">
    <property type="entry name" value="MADF DOMAIN TRANSCRIPTION FACTOR"/>
    <property type="match status" value="1"/>
</dbReference>
<dbReference type="Pfam" id="PF10545">
    <property type="entry name" value="MADF_DNA_bdg"/>
    <property type="match status" value="1"/>
</dbReference>
<feature type="compositionally biased region" description="Polar residues" evidence="1">
    <location>
        <begin position="75"/>
        <end position="97"/>
    </location>
</feature>
<evidence type="ECO:0000313" key="4">
    <source>
        <dbReference type="Proteomes" id="UP000691718"/>
    </source>
</evidence>
<feature type="region of interest" description="Disordered" evidence="1">
    <location>
        <begin position="75"/>
        <end position="139"/>
    </location>
</feature>
<reference evidence="3" key="1">
    <citation type="submission" date="2021-04" db="EMBL/GenBank/DDBJ databases">
        <authorList>
            <person name="Tunstrom K."/>
        </authorList>
    </citation>
    <scope>NUCLEOTIDE SEQUENCE</scope>
</reference>
<comment type="caution">
    <text evidence="3">The sequence shown here is derived from an EMBL/GenBank/DDBJ whole genome shotgun (WGS) entry which is preliminary data.</text>
</comment>
<gene>
    <name evidence="3" type="ORF">PAPOLLO_LOCUS19472</name>
</gene>
<dbReference type="Proteomes" id="UP000691718">
    <property type="component" value="Unassembled WGS sequence"/>
</dbReference>
<dbReference type="GO" id="GO:0005634">
    <property type="term" value="C:nucleus"/>
    <property type="evidence" value="ECO:0007669"/>
    <property type="project" value="TreeGrafter"/>
</dbReference>
<feature type="compositionally biased region" description="Acidic residues" evidence="1">
    <location>
        <begin position="98"/>
        <end position="110"/>
    </location>
</feature>
<protein>
    <submittedName>
        <fullName evidence="3">(apollo) hypothetical protein</fullName>
    </submittedName>
</protein>
<dbReference type="OrthoDB" id="7682111at2759"/>